<dbReference type="GO" id="GO:0016413">
    <property type="term" value="F:O-acetyltransferase activity"/>
    <property type="evidence" value="ECO:0007669"/>
    <property type="project" value="TreeGrafter"/>
</dbReference>
<comment type="subcellular location">
    <subcellularLocation>
        <location evidence="1">Cell membrane</location>
        <topology evidence="1">Multi-pass membrane protein</topology>
    </subcellularLocation>
</comment>
<dbReference type="PATRIC" id="fig|44252.3.peg.3756"/>
<gene>
    <name evidence="9" type="ORF">DJ90_3929</name>
</gene>
<keyword evidence="5 7" id="KW-1133">Transmembrane helix</keyword>
<evidence type="ECO:0000256" key="6">
    <source>
        <dbReference type="ARBA" id="ARBA00023136"/>
    </source>
</evidence>
<proteinExistence type="inferred from homology"/>
<feature type="transmembrane region" description="Helical" evidence="7">
    <location>
        <begin position="12"/>
        <end position="31"/>
    </location>
</feature>
<evidence type="ECO:0000256" key="3">
    <source>
        <dbReference type="ARBA" id="ARBA00022475"/>
    </source>
</evidence>
<dbReference type="HOGENOM" id="CLU_047714_1_3_9"/>
<evidence type="ECO:0000256" key="4">
    <source>
        <dbReference type="ARBA" id="ARBA00022692"/>
    </source>
</evidence>
<feature type="transmembrane region" description="Helical" evidence="7">
    <location>
        <begin position="305"/>
        <end position="325"/>
    </location>
</feature>
<reference evidence="9 10" key="1">
    <citation type="submission" date="2014-04" db="EMBL/GenBank/DDBJ databases">
        <authorList>
            <person name="Bishop-Lilly K.A."/>
            <person name="Broomall S.M."/>
            <person name="Chain P.S."/>
            <person name="Chertkov O."/>
            <person name="Coyne S.R."/>
            <person name="Daligault H.E."/>
            <person name="Davenport K.W."/>
            <person name="Erkkila T."/>
            <person name="Frey K.G."/>
            <person name="Gibbons H.S."/>
            <person name="Gu W."/>
            <person name="Jaissle J."/>
            <person name="Johnson S.L."/>
            <person name="Koroleva G.I."/>
            <person name="Ladner J.T."/>
            <person name="Lo C.-C."/>
            <person name="Minogue T.D."/>
            <person name="Munk C."/>
            <person name="Palacios G.F."/>
            <person name="Redden C.L."/>
            <person name="Rosenzweig C.N."/>
            <person name="Scholz M.B."/>
            <person name="Teshima H."/>
            <person name="Xu Y."/>
        </authorList>
    </citation>
    <scope>NUCLEOTIDE SEQUENCE [LARGE SCALE GENOMIC DNA]</scope>
    <source>
        <strain evidence="9 10">8244</strain>
    </source>
</reference>
<protein>
    <submittedName>
        <fullName evidence="9">Acyltransferase family protein</fullName>
    </submittedName>
</protein>
<feature type="transmembrane region" description="Helical" evidence="7">
    <location>
        <begin position="231"/>
        <end position="253"/>
    </location>
</feature>
<keyword evidence="3" id="KW-1003">Cell membrane</keyword>
<dbReference type="GO" id="GO:0005886">
    <property type="term" value="C:plasma membrane"/>
    <property type="evidence" value="ECO:0007669"/>
    <property type="project" value="UniProtKB-SubCell"/>
</dbReference>
<evidence type="ECO:0000256" key="5">
    <source>
        <dbReference type="ARBA" id="ARBA00022989"/>
    </source>
</evidence>
<dbReference type="Proteomes" id="UP000029278">
    <property type="component" value="Unassembled WGS sequence"/>
</dbReference>
<dbReference type="GeneID" id="77011227"/>
<feature type="transmembrane region" description="Helical" evidence="7">
    <location>
        <begin position="159"/>
        <end position="179"/>
    </location>
</feature>
<evidence type="ECO:0000256" key="7">
    <source>
        <dbReference type="SAM" id="Phobius"/>
    </source>
</evidence>
<dbReference type="GO" id="GO:0009246">
    <property type="term" value="P:enterobacterial common antigen biosynthetic process"/>
    <property type="evidence" value="ECO:0007669"/>
    <property type="project" value="TreeGrafter"/>
</dbReference>
<dbReference type="PANTHER" id="PTHR40074:SF2">
    <property type="entry name" value="O-ACETYLTRANSFERASE WECH"/>
    <property type="match status" value="1"/>
</dbReference>
<organism evidence="9 10">
    <name type="scientific">Paenibacillus macerans</name>
    <name type="common">Bacillus macerans</name>
    <dbReference type="NCBI Taxonomy" id="44252"/>
    <lineage>
        <taxon>Bacteria</taxon>
        <taxon>Bacillati</taxon>
        <taxon>Bacillota</taxon>
        <taxon>Bacilli</taxon>
        <taxon>Bacillales</taxon>
        <taxon>Paenibacillaceae</taxon>
        <taxon>Paenibacillus</taxon>
    </lineage>
</organism>
<feature type="transmembrane region" description="Helical" evidence="7">
    <location>
        <begin position="37"/>
        <end position="67"/>
    </location>
</feature>
<comment type="similarity">
    <text evidence="2">Belongs to the acyltransferase 3 family.</text>
</comment>
<accession>A0A090Z904</accession>
<dbReference type="STRING" id="44252.DJ90_3929"/>
<keyword evidence="4 7" id="KW-0812">Transmembrane</keyword>
<evidence type="ECO:0000313" key="10">
    <source>
        <dbReference type="Proteomes" id="UP000029278"/>
    </source>
</evidence>
<feature type="transmembrane region" description="Helical" evidence="7">
    <location>
        <begin position="337"/>
        <end position="359"/>
    </location>
</feature>
<dbReference type="InterPro" id="IPR002656">
    <property type="entry name" value="Acyl_transf_3_dom"/>
</dbReference>
<feature type="transmembrane region" description="Helical" evidence="7">
    <location>
        <begin position="87"/>
        <end position="110"/>
    </location>
</feature>
<dbReference type="Pfam" id="PF01757">
    <property type="entry name" value="Acyl_transf_3"/>
    <property type="match status" value="1"/>
</dbReference>
<feature type="transmembrane region" description="Helical" evidence="7">
    <location>
        <begin position="130"/>
        <end position="152"/>
    </location>
</feature>
<feature type="transmembrane region" description="Helical" evidence="7">
    <location>
        <begin position="273"/>
        <end position="293"/>
    </location>
</feature>
<feature type="domain" description="Acyltransferase 3" evidence="8">
    <location>
        <begin position="8"/>
        <end position="360"/>
    </location>
</feature>
<evidence type="ECO:0000313" key="9">
    <source>
        <dbReference type="EMBL" id="KFN07759.1"/>
    </source>
</evidence>
<dbReference type="OrthoDB" id="569695at2"/>
<evidence type="ECO:0000259" key="8">
    <source>
        <dbReference type="Pfam" id="PF01757"/>
    </source>
</evidence>
<dbReference type="RefSeq" id="WP_036619441.1">
    <property type="nucleotide sequence ID" value="NZ_BOSD01000002.1"/>
</dbReference>
<evidence type="ECO:0000256" key="1">
    <source>
        <dbReference type="ARBA" id="ARBA00004651"/>
    </source>
</evidence>
<dbReference type="EMBL" id="JMQA01000031">
    <property type="protein sequence ID" value="KFN07759.1"/>
    <property type="molecule type" value="Genomic_DNA"/>
</dbReference>
<name>A0A090Z904_PAEMA</name>
<keyword evidence="9" id="KW-0012">Acyltransferase</keyword>
<sequence length="374" mass="42601">MRKAKLEEIEILRGIAFLAVVLQHVIAGVFYQPDVSAPSIIAGTTFLGFIRFAVPLFVFITGVVLFYNYDGKLNYLSFLRKRFRQIILPYLTWTVFYFVWVSFLSGVPASTTWNELLNLLEAALTGKASYHLWFMVMIIPFYILFPCFRLLMSKKRKTWLNLLVAAIFFVVNLILVYALSKGMIASDNPQLAFIFDYLDRNFLFWMFYFVLGGLAGLYYETWKKFVAKAKYIAIAALAVCFYFIIDDIVRIAGSSTGDLYLYSANVTAPLKPLMMIAIIALIVLVFAAAIKLAGKPTKFTQLLGLFGKYSFGTYLMHAFVLSFTSRLAIDYLYMLDVYSQTVISFVLCASISLFLTVWLSRMKISVGEMWVGKV</sequence>
<dbReference type="AlphaFoldDB" id="A0A090Z904"/>
<dbReference type="PANTHER" id="PTHR40074">
    <property type="entry name" value="O-ACETYLTRANSFERASE WECH"/>
    <property type="match status" value="1"/>
</dbReference>
<feature type="transmembrane region" description="Helical" evidence="7">
    <location>
        <begin position="202"/>
        <end position="219"/>
    </location>
</feature>
<keyword evidence="10" id="KW-1185">Reference proteome</keyword>
<comment type="caution">
    <text evidence="9">The sequence shown here is derived from an EMBL/GenBank/DDBJ whole genome shotgun (WGS) entry which is preliminary data.</text>
</comment>
<evidence type="ECO:0000256" key="2">
    <source>
        <dbReference type="ARBA" id="ARBA00007400"/>
    </source>
</evidence>
<keyword evidence="6 7" id="KW-0472">Membrane</keyword>
<keyword evidence="9" id="KW-0808">Transferase</keyword>